<dbReference type="Proteomes" id="UP000054549">
    <property type="component" value="Unassembled WGS sequence"/>
</dbReference>
<accession>A0A0C2WRG8</accession>
<protein>
    <submittedName>
        <fullName evidence="1">Uncharacterized protein</fullName>
    </submittedName>
</protein>
<evidence type="ECO:0000313" key="2">
    <source>
        <dbReference type="Proteomes" id="UP000054549"/>
    </source>
</evidence>
<reference evidence="1 2" key="1">
    <citation type="submission" date="2014-04" db="EMBL/GenBank/DDBJ databases">
        <title>Evolutionary Origins and Diversification of the Mycorrhizal Mutualists.</title>
        <authorList>
            <consortium name="DOE Joint Genome Institute"/>
            <consortium name="Mycorrhizal Genomics Consortium"/>
            <person name="Kohler A."/>
            <person name="Kuo A."/>
            <person name="Nagy L.G."/>
            <person name="Floudas D."/>
            <person name="Copeland A."/>
            <person name="Barry K.W."/>
            <person name="Cichocki N."/>
            <person name="Veneault-Fourrey C."/>
            <person name="LaButti K."/>
            <person name="Lindquist E.A."/>
            <person name="Lipzen A."/>
            <person name="Lundell T."/>
            <person name="Morin E."/>
            <person name="Murat C."/>
            <person name="Riley R."/>
            <person name="Ohm R."/>
            <person name="Sun H."/>
            <person name="Tunlid A."/>
            <person name="Henrissat B."/>
            <person name="Grigoriev I.V."/>
            <person name="Hibbett D.S."/>
            <person name="Martin F."/>
        </authorList>
    </citation>
    <scope>NUCLEOTIDE SEQUENCE [LARGE SCALE GENOMIC DNA]</scope>
    <source>
        <strain evidence="1 2">Koide BX008</strain>
    </source>
</reference>
<organism evidence="1 2">
    <name type="scientific">Amanita muscaria (strain Koide BX008)</name>
    <dbReference type="NCBI Taxonomy" id="946122"/>
    <lineage>
        <taxon>Eukaryota</taxon>
        <taxon>Fungi</taxon>
        <taxon>Dikarya</taxon>
        <taxon>Basidiomycota</taxon>
        <taxon>Agaricomycotina</taxon>
        <taxon>Agaricomycetes</taxon>
        <taxon>Agaricomycetidae</taxon>
        <taxon>Agaricales</taxon>
        <taxon>Pluteineae</taxon>
        <taxon>Amanitaceae</taxon>
        <taxon>Amanita</taxon>
    </lineage>
</organism>
<dbReference type="InParanoid" id="A0A0C2WRG8"/>
<keyword evidence="2" id="KW-1185">Reference proteome</keyword>
<name>A0A0C2WRG8_AMAMK</name>
<dbReference type="EMBL" id="KN818317">
    <property type="protein sequence ID" value="KIL59336.1"/>
    <property type="molecule type" value="Genomic_DNA"/>
</dbReference>
<evidence type="ECO:0000313" key="1">
    <source>
        <dbReference type="EMBL" id="KIL59336.1"/>
    </source>
</evidence>
<dbReference type="OrthoDB" id="1262810at2759"/>
<gene>
    <name evidence="1" type="ORF">M378DRAFT_169394</name>
</gene>
<proteinExistence type="predicted"/>
<dbReference type="AlphaFoldDB" id="A0A0C2WRG8"/>
<dbReference type="HOGENOM" id="CLU_1495806_0_0_1"/>
<sequence length="180" mass="20061">MCLDPVRVSANSSLNQIRTPLIKNRLDQVLLLYDPNMSCSCHAISISPSFKELSDWDRLLPVEILAAQLRRVLDSSLLNVQSRKICNIIKELSNHSVMQGTLCSDNPAQKIFLRSNTRTMDTFQGPTSRHRQHLPDRPHGVAANRTTKALCKTMQTITILGVGRFVASSDQCCLPFSAEA</sequence>